<accession>A0A915JUR7</accession>
<evidence type="ECO:0000313" key="1">
    <source>
        <dbReference type="Proteomes" id="UP000887565"/>
    </source>
</evidence>
<proteinExistence type="predicted"/>
<protein>
    <submittedName>
        <fullName evidence="2">Uncharacterized protein</fullName>
    </submittedName>
</protein>
<dbReference type="SUPFAM" id="SSF57903">
    <property type="entry name" value="FYVE/PHD zinc finger"/>
    <property type="match status" value="1"/>
</dbReference>
<dbReference type="WBParaSite" id="nRc.2.0.1.t29537-RA">
    <property type="protein sequence ID" value="nRc.2.0.1.t29537-RA"/>
    <property type="gene ID" value="nRc.2.0.1.g29537"/>
</dbReference>
<name>A0A915JUR7_ROMCU</name>
<organism evidence="1 2">
    <name type="scientific">Romanomermis culicivorax</name>
    <name type="common">Nematode worm</name>
    <dbReference type="NCBI Taxonomy" id="13658"/>
    <lineage>
        <taxon>Eukaryota</taxon>
        <taxon>Metazoa</taxon>
        <taxon>Ecdysozoa</taxon>
        <taxon>Nematoda</taxon>
        <taxon>Enoplea</taxon>
        <taxon>Dorylaimia</taxon>
        <taxon>Mermithida</taxon>
        <taxon>Mermithoidea</taxon>
        <taxon>Mermithidae</taxon>
        <taxon>Romanomermis</taxon>
    </lineage>
</organism>
<keyword evidence="1" id="KW-1185">Reference proteome</keyword>
<evidence type="ECO:0000313" key="2">
    <source>
        <dbReference type="WBParaSite" id="nRc.2.0.1.t29537-RA"/>
    </source>
</evidence>
<dbReference type="Proteomes" id="UP000887565">
    <property type="component" value="Unplaced"/>
</dbReference>
<reference evidence="2" key="1">
    <citation type="submission" date="2022-11" db="UniProtKB">
        <authorList>
            <consortium name="WormBaseParasite"/>
        </authorList>
    </citation>
    <scope>IDENTIFICATION</scope>
</reference>
<dbReference type="InterPro" id="IPR011011">
    <property type="entry name" value="Znf_FYVE_PHD"/>
</dbReference>
<dbReference type="AlphaFoldDB" id="A0A915JUR7"/>
<sequence length="248" mass="28981">EEINVTRATIILDWQITCCHHLEVELPNWVKILEMKPKPIDSQSLITNNLSNLEAKEEEDIIGSLSDVDDHALLGETSKPKSPNLPTFCECHVNKTINQMLECDAQIKEICRIWYHPECENICEVYFLGKNNRKKAQNTLYWECSNCFIRAYFQNLPHIDKGLVKYQTQNTCTINPCLTSFYIKAKFCQNFLTQLPIELTMFKNSLNLGLQHKFAEASSEWVNYLCFHKNVVPTKTTKEEQWKYCNYQ</sequence>